<evidence type="ECO:0000259" key="1">
    <source>
        <dbReference type="Pfam" id="PF03551"/>
    </source>
</evidence>
<reference evidence="3" key="1">
    <citation type="submission" date="2021-01" db="EMBL/GenBank/DDBJ databases">
        <title>Whole genome shotgun sequence of Rugosimonospora africana NBRC 104875.</title>
        <authorList>
            <person name="Komaki H."/>
            <person name="Tamura T."/>
        </authorList>
    </citation>
    <scope>NUCLEOTIDE SEQUENCE</scope>
    <source>
        <strain evidence="3">NBRC 104875</strain>
    </source>
</reference>
<dbReference type="SUPFAM" id="SSF46785">
    <property type="entry name" value="Winged helix' DNA-binding domain"/>
    <property type="match status" value="1"/>
</dbReference>
<dbReference type="InterPro" id="IPR005149">
    <property type="entry name" value="Tscrpt_reg_PadR_N"/>
</dbReference>
<organism evidence="3 4">
    <name type="scientific">Rugosimonospora africana</name>
    <dbReference type="NCBI Taxonomy" id="556532"/>
    <lineage>
        <taxon>Bacteria</taxon>
        <taxon>Bacillati</taxon>
        <taxon>Actinomycetota</taxon>
        <taxon>Actinomycetes</taxon>
        <taxon>Micromonosporales</taxon>
        <taxon>Micromonosporaceae</taxon>
        <taxon>Rugosimonospora</taxon>
    </lineage>
</organism>
<dbReference type="Gene3D" id="1.10.10.10">
    <property type="entry name" value="Winged helix-like DNA-binding domain superfamily/Winged helix DNA-binding domain"/>
    <property type="match status" value="1"/>
</dbReference>
<dbReference type="Proteomes" id="UP000642748">
    <property type="component" value="Unassembled WGS sequence"/>
</dbReference>
<evidence type="ECO:0000259" key="2">
    <source>
        <dbReference type="Pfam" id="PF10400"/>
    </source>
</evidence>
<accession>A0A8J3QQ60</accession>
<gene>
    <name evidence="3" type="ORF">Raf01_26330</name>
</gene>
<feature type="domain" description="Transcription regulator PadR N-terminal" evidence="1">
    <location>
        <begin position="7"/>
        <end position="79"/>
    </location>
</feature>
<proteinExistence type="predicted"/>
<dbReference type="PANTHER" id="PTHR43252">
    <property type="entry name" value="TRANSCRIPTIONAL REGULATOR YQJI"/>
    <property type="match status" value="1"/>
</dbReference>
<dbReference type="AlphaFoldDB" id="A0A8J3QQ60"/>
<feature type="domain" description="Transcription regulator PadR C-terminal" evidence="2">
    <location>
        <begin position="107"/>
        <end position="168"/>
    </location>
</feature>
<dbReference type="PANTHER" id="PTHR43252:SF6">
    <property type="entry name" value="NEGATIVE TRANSCRIPTION REGULATOR PADR"/>
    <property type="match status" value="1"/>
</dbReference>
<dbReference type="EMBL" id="BONZ01000025">
    <property type="protein sequence ID" value="GIH14461.1"/>
    <property type="molecule type" value="Genomic_DNA"/>
</dbReference>
<dbReference type="Pfam" id="PF03551">
    <property type="entry name" value="PadR"/>
    <property type="match status" value="1"/>
</dbReference>
<dbReference type="InterPro" id="IPR036390">
    <property type="entry name" value="WH_DNA-bd_sf"/>
</dbReference>
<sequence>MSMGYVILGLLCAGPLHGYELKRAHDQRMPQAKPAAFGQVYASLGRLERDGLVESAGHDQAGGPERTPFGITDRGRAALDGWLDEVEAPSPHVTSALLTKVTVALLTAGEQRARDYLTAQRRAHTDRLREYTRLKTEPGVRFADLIAADYAIAHLNADLVWLQTTLARVADLRREVGQ</sequence>
<evidence type="ECO:0000313" key="3">
    <source>
        <dbReference type="EMBL" id="GIH14461.1"/>
    </source>
</evidence>
<protein>
    <submittedName>
        <fullName evidence="3">PadR family transcriptional regulator</fullName>
    </submittedName>
</protein>
<dbReference type="RefSeq" id="WP_203918159.1">
    <property type="nucleotide sequence ID" value="NZ_BONZ01000025.1"/>
</dbReference>
<comment type="caution">
    <text evidence="3">The sequence shown here is derived from an EMBL/GenBank/DDBJ whole genome shotgun (WGS) entry which is preliminary data.</text>
</comment>
<dbReference type="Pfam" id="PF10400">
    <property type="entry name" value="Vir_act_alpha_C"/>
    <property type="match status" value="1"/>
</dbReference>
<evidence type="ECO:0000313" key="4">
    <source>
        <dbReference type="Proteomes" id="UP000642748"/>
    </source>
</evidence>
<dbReference type="InterPro" id="IPR018309">
    <property type="entry name" value="Tscrpt_reg_PadR_C"/>
</dbReference>
<keyword evidence="4" id="KW-1185">Reference proteome</keyword>
<name>A0A8J3QQ60_9ACTN</name>
<dbReference type="InterPro" id="IPR036388">
    <property type="entry name" value="WH-like_DNA-bd_sf"/>
</dbReference>